<name>A0A1S6HLD7_9GAMM</name>
<evidence type="ECO:0008006" key="4">
    <source>
        <dbReference type="Google" id="ProtNLM"/>
    </source>
</evidence>
<organism evidence="2 3">
    <name type="scientific">Shewanella psychrophila</name>
    <dbReference type="NCBI Taxonomy" id="225848"/>
    <lineage>
        <taxon>Bacteria</taxon>
        <taxon>Pseudomonadati</taxon>
        <taxon>Pseudomonadota</taxon>
        <taxon>Gammaproteobacteria</taxon>
        <taxon>Alteromonadales</taxon>
        <taxon>Shewanellaceae</taxon>
        <taxon>Shewanella</taxon>
    </lineage>
</organism>
<dbReference type="KEGG" id="spsw:Sps_01161"/>
<evidence type="ECO:0000313" key="3">
    <source>
        <dbReference type="Proteomes" id="UP000189545"/>
    </source>
</evidence>
<reference evidence="2 3" key="1">
    <citation type="submission" date="2016-03" db="EMBL/GenBank/DDBJ databases">
        <title>Complete genome sequence of Shewanella psychrophila WP2, a deep sea bacterium isolated from west Pacific sediment.</title>
        <authorList>
            <person name="Xu G."/>
            <person name="Jian H."/>
        </authorList>
    </citation>
    <scope>NUCLEOTIDE SEQUENCE [LARGE SCALE GENOMIC DNA]</scope>
    <source>
        <strain evidence="2 3">WP2</strain>
    </source>
</reference>
<evidence type="ECO:0000313" key="2">
    <source>
        <dbReference type="EMBL" id="AQS36333.1"/>
    </source>
</evidence>
<dbReference type="Proteomes" id="UP000189545">
    <property type="component" value="Chromosome"/>
</dbReference>
<gene>
    <name evidence="2" type="ORF">Sps_01161</name>
</gene>
<keyword evidence="3" id="KW-1185">Reference proteome</keyword>
<sequence length="155" mass="15186">MKNKILLSTLIASTLLLSSQAGATQTTGTANFNLVYPITVTEATAMEFGDIDVSIDGSCVLDYADATTGANCIAGGATAASGDFTITAANGIVNISLSGADTSVAGVTFTPTIASPTVTVAANTASLKVGGTVAVLAASASAGAHALSYTVDVIY</sequence>
<protein>
    <recommendedName>
        <fullName evidence="4">DUF4402 domain-containing protein</fullName>
    </recommendedName>
</protein>
<dbReference type="OrthoDB" id="6265989at2"/>
<keyword evidence="1" id="KW-0732">Signal</keyword>
<dbReference type="EMBL" id="CP014782">
    <property type="protein sequence ID" value="AQS36333.1"/>
    <property type="molecule type" value="Genomic_DNA"/>
</dbReference>
<dbReference type="STRING" id="225848.Sps_01161"/>
<feature type="chain" id="PRO_5012526338" description="DUF4402 domain-containing protein" evidence="1">
    <location>
        <begin position="24"/>
        <end position="155"/>
    </location>
</feature>
<accession>A0A1S6HLD7</accession>
<dbReference type="RefSeq" id="WP_077751653.1">
    <property type="nucleotide sequence ID" value="NZ_CP014782.1"/>
</dbReference>
<proteinExistence type="predicted"/>
<evidence type="ECO:0000256" key="1">
    <source>
        <dbReference type="SAM" id="SignalP"/>
    </source>
</evidence>
<dbReference type="AlphaFoldDB" id="A0A1S6HLD7"/>
<feature type="signal peptide" evidence="1">
    <location>
        <begin position="1"/>
        <end position="23"/>
    </location>
</feature>